<name>A0ACB9SUE0_HOLOL</name>
<reference evidence="1" key="1">
    <citation type="submission" date="2022-04" db="EMBL/GenBank/DDBJ databases">
        <title>Chromosome-scale genome assembly of Holotrichia oblita Faldermann.</title>
        <authorList>
            <person name="Rongchong L."/>
        </authorList>
    </citation>
    <scope>NUCLEOTIDE SEQUENCE</scope>
    <source>
        <strain evidence="1">81SQS9</strain>
    </source>
</reference>
<protein>
    <submittedName>
        <fullName evidence="1">Trna-aminoacylation cofactor arc1 family member</fullName>
    </submittedName>
</protein>
<dbReference type="Proteomes" id="UP001056778">
    <property type="component" value="Chromosome 7"/>
</dbReference>
<evidence type="ECO:0000313" key="1">
    <source>
        <dbReference type="EMBL" id="KAI4457834.1"/>
    </source>
</evidence>
<keyword evidence="2" id="KW-1185">Reference proteome</keyword>
<comment type="caution">
    <text evidence="1">The sequence shown here is derived from an EMBL/GenBank/DDBJ whole genome shotgun (WGS) entry which is preliminary data.</text>
</comment>
<proteinExistence type="predicted"/>
<organism evidence="1 2">
    <name type="scientific">Holotrichia oblita</name>
    <name type="common">Chafer beetle</name>
    <dbReference type="NCBI Taxonomy" id="644536"/>
    <lineage>
        <taxon>Eukaryota</taxon>
        <taxon>Metazoa</taxon>
        <taxon>Ecdysozoa</taxon>
        <taxon>Arthropoda</taxon>
        <taxon>Hexapoda</taxon>
        <taxon>Insecta</taxon>
        <taxon>Pterygota</taxon>
        <taxon>Neoptera</taxon>
        <taxon>Endopterygota</taxon>
        <taxon>Coleoptera</taxon>
        <taxon>Polyphaga</taxon>
        <taxon>Scarabaeiformia</taxon>
        <taxon>Scarabaeidae</taxon>
        <taxon>Melolonthinae</taxon>
        <taxon>Holotrichia</taxon>
    </lineage>
</organism>
<accession>A0ACB9SUE0</accession>
<sequence length="311" mass="35279">MYHLIYYNFRHFVSFSLEMASKITIESVKHNTEIAKRTIVELRNELNNISAEYNNIRAEQLRAENAKLLEAVEEAKKKLVDLERKNGVKQVLLPTQNLNKINAVKSSEVPQSSPAISEPKSTSDVKENKPKKDKKPKEIKGKSGGDADNPVDARRLDLRIAKIEEVKRHPDADTLYVLKINCGEDIPRTVCSGLVKHIPIDELREKSVVLLCNLKPAKMRGIVSEAMVMCASSPDCIELLVPPNNAIPGDLIECDGFPRTPDAVMNPKKKILKLLLQIYILMRKWRHVIKKECLGCLEKGLFYLKHLRMLL</sequence>
<dbReference type="EMBL" id="CM043021">
    <property type="protein sequence ID" value="KAI4457834.1"/>
    <property type="molecule type" value="Genomic_DNA"/>
</dbReference>
<evidence type="ECO:0000313" key="2">
    <source>
        <dbReference type="Proteomes" id="UP001056778"/>
    </source>
</evidence>
<gene>
    <name evidence="1" type="ORF">MML48_7g00018142</name>
</gene>